<dbReference type="OrthoDB" id="199418at2"/>
<organism evidence="1 2">
    <name type="scientific">Phragmitibacter flavus</name>
    <dbReference type="NCBI Taxonomy" id="2576071"/>
    <lineage>
        <taxon>Bacteria</taxon>
        <taxon>Pseudomonadati</taxon>
        <taxon>Verrucomicrobiota</taxon>
        <taxon>Verrucomicrobiia</taxon>
        <taxon>Verrucomicrobiales</taxon>
        <taxon>Verrucomicrobiaceae</taxon>
        <taxon>Phragmitibacter</taxon>
    </lineage>
</organism>
<dbReference type="Proteomes" id="UP000306196">
    <property type="component" value="Unassembled WGS sequence"/>
</dbReference>
<dbReference type="RefSeq" id="WP_138084300.1">
    <property type="nucleotide sequence ID" value="NZ_VAUV01000001.1"/>
</dbReference>
<dbReference type="AlphaFoldDB" id="A0A5R8KK97"/>
<name>A0A5R8KK97_9BACT</name>
<reference evidence="1 2" key="1">
    <citation type="submission" date="2019-05" db="EMBL/GenBank/DDBJ databases">
        <title>Verrucobacter flavum gen. nov., sp. nov. a new member of the family Verrucomicrobiaceae.</title>
        <authorList>
            <person name="Szuroczki S."/>
            <person name="Abbaszade G."/>
            <person name="Szabo A."/>
            <person name="Felfoldi T."/>
            <person name="Schumann P."/>
            <person name="Boka K."/>
            <person name="Keki Z."/>
            <person name="Toumi M."/>
            <person name="Toth E."/>
        </authorList>
    </citation>
    <scope>NUCLEOTIDE SEQUENCE [LARGE SCALE GENOMIC DNA]</scope>
    <source>
        <strain evidence="1 2">MG-N-17</strain>
    </source>
</reference>
<proteinExistence type="predicted"/>
<sequence length="66" mass="7454">MSSIEEIEEAVERLSSKELSTFRNWFSAYDAAHWDAAIEVDIASGKLDSLADEALSDYRSGKTRQR</sequence>
<accession>A0A5R8KK97</accession>
<dbReference type="EMBL" id="VAUV01000001">
    <property type="protein sequence ID" value="TLD72677.1"/>
    <property type="molecule type" value="Genomic_DNA"/>
</dbReference>
<evidence type="ECO:0000313" key="2">
    <source>
        <dbReference type="Proteomes" id="UP000306196"/>
    </source>
</evidence>
<protein>
    <submittedName>
        <fullName evidence="1">Uncharacterized protein</fullName>
    </submittedName>
</protein>
<evidence type="ECO:0000313" key="1">
    <source>
        <dbReference type="EMBL" id="TLD72677.1"/>
    </source>
</evidence>
<keyword evidence="2" id="KW-1185">Reference proteome</keyword>
<comment type="caution">
    <text evidence="1">The sequence shown here is derived from an EMBL/GenBank/DDBJ whole genome shotgun (WGS) entry which is preliminary data.</text>
</comment>
<gene>
    <name evidence="1" type="ORF">FEM03_00970</name>
</gene>